<evidence type="ECO:0000256" key="7">
    <source>
        <dbReference type="ARBA" id="ARBA00023136"/>
    </source>
</evidence>
<dbReference type="EMBL" id="LWDD02000268">
    <property type="protein sequence ID" value="KAE8262184.1"/>
    <property type="molecule type" value="Genomic_DNA"/>
</dbReference>
<dbReference type="PANTHER" id="PTHR31595:SF57">
    <property type="entry name" value="OS04G0481900 PROTEIN"/>
    <property type="match status" value="1"/>
</dbReference>
<keyword evidence="5 9" id="KW-0812">Transmembrane</keyword>
<comment type="subcellular location">
    <subcellularLocation>
        <location evidence="1">Membrane</location>
        <topology evidence="1">Multi-pass membrane protein</topology>
    </subcellularLocation>
</comment>
<evidence type="ECO:0000313" key="13">
    <source>
        <dbReference type="Proteomes" id="UP000077671"/>
    </source>
</evidence>
<evidence type="ECO:0000313" key="12">
    <source>
        <dbReference type="EMBL" id="KAE8262184.1"/>
    </source>
</evidence>
<evidence type="ECO:0000256" key="2">
    <source>
        <dbReference type="ARBA" id="ARBA00005179"/>
    </source>
</evidence>
<evidence type="ECO:0000256" key="9">
    <source>
        <dbReference type="SAM" id="Phobius"/>
    </source>
</evidence>
<proteinExistence type="inferred from homology"/>
<evidence type="ECO:0000256" key="8">
    <source>
        <dbReference type="SAM" id="MobiDB-lite"/>
    </source>
</evidence>
<keyword evidence="7 9" id="KW-0472">Membrane</keyword>
<dbReference type="AlphaFoldDB" id="A0A8T8TML4"/>
<dbReference type="InterPro" id="IPR032805">
    <property type="entry name" value="Wax_synthase_dom"/>
</dbReference>
<dbReference type="InterPro" id="IPR044851">
    <property type="entry name" value="Wax_synthase"/>
</dbReference>
<name>A0A8T8TML4_9BASI</name>
<reference evidence="12" key="2">
    <citation type="journal article" date="2019" name="IMA Fungus">
        <title>Genome sequencing and comparison of five Tilletia species to identify candidate genes for the detection of regulated species infecting wheat.</title>
        <authorList>
            <person name="Nguyen H.D.T."/>
            <person name="Sultana T."/>
            <person name="Kesanakurti P."/>
            <person name="Hambleton S."/>
        </authorList>
    </citation>
    <scope>NUCLEOTIDE SEQUENCE</scope>
    <source>
        <strain evidence="12">DAOMC 238032</strain>
    </source>
</reference>
<keyword evidence="4" id="KW-0808">Transferase</keyword>
<accession>A0A8T8TML4</accession>
<feature type="domain" description="Wax synthase" evidence="10">
    <location>
        <begin position="349"/>
        <end position="390"/>
    </location>
</feature>
<feature type="region of interest" description="Disordered" evidence="8">
    <location>
        <begin position="398"/>
        <end position="427"/>
    </location>
</feature>
<comment type="similarity">
    <text evidence="3">Belongs to the wax synthase family.</text>
</comment>
<reference evidence="11" key="3">
    <citation type="submission" date="2020-10" db="EMBL/GenBank/DDBJ databases">
        <authorList>
            <person name="Sedaghatjoo S."/>
        </authorList>
    </citation>
    <scope>NUCLEOTIDE SEQUENCE</scope>
    <source>
        <strain evidence="11">AZH3</strain>
    </source>
</reference>
<organism evidence="12 13">
    <name type="scientific">Tilletia caries</name>
    <name type="common">wheat bunt fungus</name>
    <dbReference type="NCBI Taxonomy" id="13290"/>
    <lineage>
        <taxon>Eukaryota</taxon>
        <taxon>Fungi</taxon>
        <taxon>Dikarya</taxon>
        <taxon>Basidiomycota</taxon>
        <taxon>Ustilaginomycotina</taxon>
        <taxon>Exobasidiomycetes</taxon>
        <taxon>Tilletiales</taxon>
        <taxon>Tilletiaceae</taxon>
        <taxon>Tilletia</taxon>
    </lineage>
</organism>
<sequence length="596" mass="64944">MDALTSQLAAVFQWAYPSPSERAYLDLPNLGLFFLPMLLHTISIHLLLRHSTRPFANALRTGVLLPLNVVFSIRAGLGCILRPVVMGPNPAGKGAASYLMYTTGGEVTEGGFQHFHVAMGVYSAYSILRALEWGLAREPPRLSKDVLDLLREEKHTTEKGTTTTTGGKGGEKSVEIAPSFLPTFVPGTYRLLELDLLSNMRGIGWEWGIPHTPDHPPTLHPTPGSPEAAALQNRRATLLRSRFKNALIFFLLADVVDSILKERAIFGPRANVGGLLRLGGAANESMRYEEQHPALLSWILTLLAGLIIPISMNGTFYLFSALALLPAHLFPDSEMVWKWTGGDPAGWAPALFGSPHAPRDLRTLWGRDWHALFRRPFLVIAYQPVNEALKAIGLGVPSSSTQENAKTKGNGNGNGKQITNGGKDVQHKSHEGFWHGTPGKILRRALSVLSVFVVSGLMHEAGQLAMARTPAERDSRRFFGRGEPIVVFQPPGASGIAVEVAYVDRGGRAALFFLMQGVGCVFEDGVERAFVALRGKGRGGGLLVRLVTWAWVAGWIFGWGHYVGKTWFRMGIAQGVISFRATSALAHMIVNAFSRA</sequence>
<feature type="transmembrane region" description="Helical" evidence="9">
    <location>
        <begin position="295"/>
        <end position="325"/>
    </location>
</feature>
<feature type="transmembrane region" description="Helical" evidence="9">
    <location>
        <begin position="27"/>
        <end position="48"/>
    </location>
</feature>
<keyword evidence="14" id="KW-1185">Reference proteome</keyword>
<dbReference type="Proteomes" id="UP000836402">
    <property type="component" value="Unassembled WGS sequence"/>
</dbReference>
<evidence type="ECO:0000256" key="6">
    <source>
        <dbReference type="ARBA" id="ARBA00022989"/>
    </source>
</evidence>
<dbReference type="Proteomes" id="UP000077671">
    <property type="component" value="Unassembled WGS sequence"/>
</dbReference>
<reference evidence="12" key="1">
    <citation type="submission" date="2016-04" db="EMBL/GenBank/DDBJ databases">
        <authorList>
            <person name="Nguyen H.D."/>
            <person name="Kesanakurti P."/>
            <person name="Cullis J."/>
            <person name="Levesque C.A."/>
            <person name="Hambleton S."/>
        </authorList>
    </citation>
    <scope>NUCLEOTIDE SEQUENCE</scope>
    <source>
        <strain evidence="12">DAOMC 238032</strain>
    </source>
</reference>
<gene>
    <name evidence="12" type="ORF">A4X03_0g2657</name>
    <name evidence="11" type="ORF">JKIAZH3_G5864</name>
</gene>
<evidence type="ECO:0000256" key="1">
    <source>
        <dbReference type="ARBA" id="ARBA00004141"/>
    </source>
</evidence>
<keyword evidence="6 9" id="KW-1133">Transmembrane helix</keyword>
<dbReference type="PANTHER" id="PTHR31595">
    <property type="entry name" value="LONG-CHAIN-ALCOHOL O-FATTY-ACYLTRANSFERASE 3-RELATED"/>
    <property type="match status" value="1"/>
</dbReference>
<comment type="pathway">
    <text evidence="2">Secondary metabolite biosynthesis.</text>
</comment>
<dbReference type="EMBL" id="CAJHJG010002685">
    <property type="protein sequence ID" value="CAD6922160.1"/>
    <property type="molecule type" value="Genomic_DNA"/>
</dbReference>
<dbReference type="GO" id="GO:0016020">
    <property type="term" value="C:membrane"/>
    <property type="evidence" value="ECO:0007669"/>
    <property type="project" value="UniProtKB-SubCell"/>
</dbReference>
<dbReference type="Pfam" id="PF13813">
    <property type="entry name" value="MBOAT_2"/>
    <property type="match status" value="1"/>
</dbReference>
<dbReference type="GO" id="GO:0006629">
    <property type="term" value="P:lipid metabolic process"/>
    <property type="evidence" value="ECO:0007669"/>
    <property type="project" value="InterPro"/>
</dbReference>
<evidence type="ECO:0000313" key="14">
    <source>
        <dbReference type="Proteomes" id="UP000836402"/>
    </source>
</evidence>
<dbReference type="GO" id="GO:0008374">
    <property type="term" value="F:O-acyltransferase activity"/>
    <property type="evidence" value="ECO:0007669"/>
    <property type="project" value="InterPro"/>
</dbReference>
<evidence type="ECO:0000256" key="3">
    <source>
        <dbReference type="ARBA" id="ARBA00007282"/>
    </source>
</evidence>
<comment type="caution">
    <text evidence="12">The sequence shown here is derived from an EMBL/GenBank/DDBJ whole genome shotgun (WGS) entry which is preliminary data.</text>
</comment>
<evidence type="ECO:0000313" key="11">
    <source>
        <dbReference type="EMBL" id="CAD6922160.1"/>
    </source>
</evidence>
<feature type="transmembrane region" description="Helical" evidence="9">
    <location>
        <begin position="542"/>
        <end position="560"/>
    </location>
</feature>
<evidence type="ECO:0000256" key="5">
    <source>
        <dbReference type="ARBA" id="ARBA00022692"/>
    </source>
</evidence>
<protein>
    <recommendedName>
        <fullName evidence="10">Wax synthase domain-containing protein</fullName>
    </recommendedName>
</protein>
<evidence type="ECO:0000259" key="10">
    <source>
        <dbReference type="Pfam" id="PF13813"/>
    </source>
</evidence>
<evidence type="ECO:0000256" key="4">
    <source>
        <dbReference type="ARBA" id="ARBA00022679"/>
    </source>
</evidence>